<comment type="similarity">
    <text evidence="1">Belongs to the SMP-30/CGR1 family.</text>
</comment>
<protein>
    <submittedName>
        <fullName evidence="6">SMP-30/gluconolactonase/LRE family protein</fullName>
    </submittedName>
</protein>
<feature type="binding site" evidence="3">
    <location>
        <position position="168"/>
    </location>
    <ligand>
        <name>a divalent metal cation</name>
        <dbReference type="ChEBI" id="CHEBI:60240"/>
    </ligand>
</feature>
<gene>
    <name evidence="6" type="ORF">F0Q34_12290</name>
</gene>
<proteinExistence type="inferred from homology"/>
<evidence type="ECO:0000259" key="5">
    <source>
        <dbReference type="Pfam" id="PF08450"/>
    </source>
</evidence>
<dbReference type="EMBL" id="VUKA01000005">
    <property type="protein sequence ID" value="KAA2212899.1"/>
    <property type="molecule type" value="Genomic_DNA"/>
</dbReference>
<feature type="binding site" evidence="3">
    <location>
        <position position="38"/>
    </location>
    <ligand>
        <name>a divalent metal cation</name>
        <dbReference type="ChEBI" id="CHEBI:60240"/>
    </ligand>
</feature>
<dbReference type="InterPro" id="IPR013658">
    <property type="entry name" value="SGL"/>
</dbReference>
<keyword evidence="3" id="KW-0862">Zinc</keyword>
<dbReference type="PANTHER" id="PTHR10907:SF47">
    <property type="entry name" value="REGUCALCIN"/>
    <property type="match status" value="1"/>
</dbReference>
<reference evidence="6 7" key="1">
    <citation type="journal article" date="2015" name="Int. J. Syst. Evol. Microbiol.">
        <title>Roseomonas oryzae sp. nov., isolated from paddy rhizosphere soil.</title>
        <authorList>
            <person name="Ramaprasad E.V."/>
            <person name="Sasikala Ch."/>
            <person name="Ramana Ch.V."/>
        </authorList>
    </citation>
    <scope>NUCLEOTIDE SEQUENCE [LARGE SCALE GENOMIC DNA]</scope>
    <source>
        <strain evidence="6 7">KCTC 42542</strain>
    </source>
</reference>
<feature type="active site" description="Proton donor/acceptor" evidence="2">
    <location>
        <position position="218"/>
    </location>
</feature>
<name>A0A5B2TFE9_9PROT</name>
<evidence type="ECO:0000256" key="3">
    <source>
        <dbReference type="PIRSR" id="PIRSR605511-2"/>
    </source>
</evidence>
<evidence type="ECO:0000313" key="7">
    <source>
        <dbReference type="Proteomes" id="UP000322110"/>
    </source>
</evidence>
<dbReference type="GO" id="GO:0004341">
    <property type="term" value="F:gluconolactonase activity"/>
    <property type="evidence" value="ECO:0007669"/>
    <property type="project" value="TreeGrafter"/>
</dbReference>
<comment type="caution">
    <text evidence="6">The sequence shown here is derived from an EMBL/GenBank/DDBJ whole genome shotgun (WGS) entry which is preliminary data.</text>
</comment>
<dbReference type="InterPro" id="IPR005511">
    <property type="entry name" value="SMP-30"/>
</dbReference>
<keyword evidence="7" id="KW-1185">Reference proteome</keyword>
<sequence length="312" mass="34413">MNLPPEAKQNSRRNHKAMSEAPAADIRVAHAAGNIVGEVPMWHPTEQVLYWVDTRKPCLQRLNRDGTVDVWPMPTNIGSYVFRRNGGIVAGLKTGFATVDLGTGKVEHVLDPEPDMPENRLNDGRCDRQGRYWVGSRNPGNSDATGSLYRLDPDFSCHKMDGGFIVSNGMAFSPDDRTLIFGDSTAETYYRYDLDLAAGTLADRRIYLQTRDQPWKVDGATFDSEGYYWGALLGGWAVGRFDPAGRLDRMVRLPVSHPTMCNFGGPDLDILYVTSGTIFLDEDERARQPHAGALLAIHGLGVRGVAEPLFGG</sequence>
<dbReference type="PRINTS" id="PR01790">
    <property type="entry name" value="SMP30FAMILY"/>
</dbReference>
<feature type="binding site" evidence="3">
    <location>
        <position position="218"/>
    </location>
    <ligand>
        <name>a divalent metal cation</name>
        <dbReference type="ChEBI" id="CHEBI:60240"/>
    </ligand>
</feature>
<dbReference type="GO" id="GO:0019853">
    <property type="term" value="P:L-ascorbic acid biosynthetic process"/>
    <property type="evidence" value="ECO:0007669"/>
    <property type="project" value="TreeGrafter"/>
</dbReference>
<feature type="region of interest" description="Disordered" evidence="4">
    <location>
        <begin position="1"/>
        <end position="23"/>
    </location>
</feature>
<evidence type="ECO:0000313" key="6">
    <source>
        <dbReference type="EMBL" id="KAA2212899.1"/>
    </source>
</evidence>
<feature type="binding site" evidence="3">
    <location>
        <position position="122"/>
    </location>
    <ligand>
        <name>substrate</name>
    </ligand>
</feature>
<dbReference type="InterPro" id="IPR011042">
    <property type="entry name" value="6-blade_b-propeller_TolB-like"/>
</dbReference>
<dbReference type="PANTHER" id="PTHR10907">
    <property type="entry name" value="REGUCALCIN"/>
    <property type="match status" value="1"/>
</dbReference>
<dbReference type="Pfam" id="PF08450">
    <property type="entry name" value="SGL"/>
    <property type="match status" value="1"/>
</dbReference>
<dbReference type="SUPFAM" id="SSF63829">
    <property type="entry name" value="Calcium-dependent phosphotriesterase"/>
    <property type="match status" value="1"/>
</dbReference>
<evidence type="ECO:0000256" key="1">
    <source>
        <dbReference type="ARBA" id="ARBA00008853"/>
    </source>
</evidence>
<dbReference type="Gene3D" id="2.120.10.30">
    <property type="entry name" value="TolB, C-terminal domain"/>
    <property type="match status" value="1"/>
</dbReference>
<organism evidence="6 7">
    <name type="scientific">Teichococcus oryzae</name>
    <dbReference type="NCBI Taxonomy" id="1608942"/>
    <lineage>
        <taxon>Bacteria</taxon>
        <taxon>Pseudomonadati</taxon>
        <taxon>Pseudomonadota</taxon>
        <taxon>Alphaproteobacteria</taxon>
        <taxon>Acetobacterales</taxon>
        <taxon>Roseomonadaceae</taxon>
        <taxon>Roseomonas</taxon>
    </lineage>
</organism>
<dbReference type="AlphaFoldDB" id="A0A5B2TFE9"/>
<dbReference type="GO" id="GO:0005509">
    <property type="term" value="F:calcium ion binding"/>
    <property type="evidence" value="ECO:0007669"/>
    <property type="project" value="TreeGrafter"/>
</dbReference>
<evidence type="ECO:0000256" key="4">
    <source>
        <dbReference type="SAM" id="MobiDB-lite"/>
    </source>
</evidence>
<feature type="domain" description="SMP-30/Gluconolactonase/LRE-like region" evidence="5">
    <location>
        <begin position="36"/>
        <end position="276"/>
    </location>
</feature>
<keyword evidence="3" id="KW-0479">Metal-binding</keyword>
<evidence type="ECO:0000256" key="2">
    <source>
        <dbReference type="PIRSR" id="PIRSR605511-1"/>
    </source>
</evidence>
<feature type="binding site" evidence="3">
    <location>
        <position position="120"/>
    </location>
    <ligand>
        <name>substrate</name>
    </ligand>
</feature>
<comment type="cofactor">
    <cofactor evidence="3">
        <name>Zn(2+)</name>
        <dbReference type="ChEBI" id="CHEBI:29105"/>
    </cofactor>
    <text evidence="3">Binds 1 divalent metal cation per subunit.</text>
</comment>
<accession>A0A5B2TFE9</accession>
<dbReference type="Proteomes" id="UP000322110">
    <property type="component" value="Unassembled WGS sequence"/>
</dbReference>